<evidence type="ECO:0000256" key="1">
    <source>
        <dbReference type="SAM" id="MobiDB-lite"/>
    </source>
</evidence>
<name>A0A8S0WY99_CYCAE</name>
<protein>
    <submittedName>
        <fullName evidence="2">Uncharacterized protein</fullName>
    </submittedName>
</protein>
<dbReference type="AlphaFoldDB" id="A0A8S0WY99"/>
<evidence type="ECO:0000313" key="3">
    <source>
        <dbReference type="Proteomes" id="UP000467700"/>
    </source>
</evidence>
<accession>A0A8S0WY99</accession>
<dbReference type="Proteomes" id="UP000467700">
    <property type="component" value="Unassembled WGS sequence"/>
</dbReference>
<dbReference type="EMBL" id="CACVBS010000034">
    <property type="protein sequence ID" value="CAA7261848.1"/>
    <property type="molecule type" value="Genomic_DNA"/>
</dbReference>
<feature type="region of interest" description="Disordered" evidence="1">
    <location>
        <begin position="412"/>
        <end position="433"/>
    </location>
</feature>
<proteinExistence type="predicted"/>
<sequence length="461" mass="50680">MSSRNNRSAGFSFLGMVAGAMAALKLKSSYDQYKQVSPDDEEGRPIFTSPSLENLNAGAGGAIALPETPGVNGPNRRLKKKSACCMCCGLDCTLFWKAVGVVLGLYTLYFGYKAIRWALTDTPNGFEGLPEFGSVGCTDASYTYNNTAVTIHAPIGTRHHDHALDVRGYAVGTITIADDALDSKDVKYEILVKTNSKDLEKDVAFDYPYTDPNGIVTKSRLIMDTTRIPGVDSTKCMKYDIKVFVPPNLKKLQIGSHSSVTHVKFAEGSRINTDDLFVTLYDMDEHNMIVINEDVKSKKVSLEVIRGWIVGDASVVGEASITTQRGDGKSNIKFHPALPFDTANPEKVVVRTVTGAGRSDFAFIGRKEVKRPIDVTHMSSRNGDLYLTYREAEFNGKVELNTKSYTVTGARSIHAGSRTPRNVRRDDDDDKDDGNWTHYVGDKEGGDKLYVNSRGWAGLYF</sequence>
<dbReference type="OrthoDB" id="2991206at2759"/>
<keyword evidence="3" id="KW-1185">Reference proteome</keyword>
<reference evidence="2 3" key="1">
    <citation type="submission" date="2020-01" db="EMBL/GenBank/DDBJ databases">
        <authorList>
            <person name="Gupta K D."/>
        </authorList>
    </citation>
    <scope>NUCLEOTIDE SEQUENCE [LARGE SCALE GENOMIC DNA]</scope>
</reference>
<organism evidence="2 3">
    <name type="scientific">Cyclocybe aegerita</name>
    <name type="common">Black poplar mushroom</name>
    <name type="synonym">Agrocybe aegerita</name>
    <dbReference type="NCBI Taxonomy" id="1973307"/>
    <lineage>
        <taxon>Eukaryota</taxon>
        <taxon>Fungi</taxon>
        <taxon>Dikarya</taxon>
        <taxon>Basidiomycota</taxon>
        <taxon>Agaricomycotina</taxon>
        <taxon>Agaricomycetes</taxon>
        <taxon>Agaricomycetidae</taxon>
        <taxon>Agaricales</taxon>
        <taxon>Agaricineae</taxon>
        <taxon>Bolbitiaceae</taxon>
        <taxon>Cyclocybe</taxon>
    </lineage>
</organism>
<gene>
    <name evidence="2" type="ORF">AAE3_LOCUS4038</name>
</gene>
<evidence type="ECO:0000313" key="2">
    <source>
        <dbReference type="EMBL" id="CAA7261848.1"/>
    </source>
</evidence>
<comment type="caution">
    <text evidence="2">The sequence shown here is derived from an EMBL/GenBank/DDBJ whole genome shotgun (WGS) entry which is preliminary data.</text>
</comment>